<keyword evidence="1" id="KW-0732">Signal</keyword>
<sequence length="577" mass="66993">MKNCILWGWLFFLGQVVNAQSSLTAPLNDVNHYLHDRTEIRTGNFGGIHSVLKPLMRKDIRIYQDKVVDSNYWNKNKRSQSDYDYVHIDYNDDDSTIQSKKPFFKFLYPKGDKSFLKHFYKTPAHLLEVRTKHFYANVNPILHFKGTFEQFNGTSRLLFLNRRGAAIRGNILNRVYFYTDVIETQAALPHYVENRTNRDFAVPGAGFFKQYDSNLSPGKDTSGVDYLVAQGYVAIDLLKNHIGIQFGHGQNFIGDGHRSLFLSDYSTNYFYLKLNTRVWKIHYQNIFAELTQNYGQAHRAFDLALPKKYMAAHHLSINILKNLNIGLFEGVIFSRGGRFELQYLNPIIFYRAVEQAVGSPDNVVIGLNWKWNFLKHFSFYGQFLLDELSVGDLIRLGGGWWGNKFALQTGLKYIDAFGVDHLDMQVEFNMSRPYTYSFRDSSANYTHYNQPLAHPLGANFFEWIGIVNYQPLPRMNIRGQINYSIYGQDSSGSNWGTNPSIGYNSRMQELNNQVGQGIRTNLLIVQLHWSYQIRHNLFADFQLMYRREDASVDDLDNNSLLLGLGLRWNISEKMRDW</sequence>
<keyword evidence="3" id="KW-1185">Reference proteome</keyword>
<evidence type="ECO:0000256" key="1">
    <source>
        <dbReference type="SAM" id="SignalP"/>
    </source>
</evidence>
<gene>
    <name evidence="2" type="ORF">AsAng_0049560</name>
</gene>
<reference evidence="2" key="1">
    <citation type="submission" date="2022-09" db="EMBL/GenBank/DDBJ databases">
        <title>Aureispira anguillicida sp. nov., isolated from Leptocephalus of Japanese eel Anguilla japonica.</title>
        <authorList>
            <person name="Yuasa K."/>
            <person name="Mekata T."/>
            <person name="Ikunari K."/>
        </authorList>
    </citation>
    <scope>NUCLEOTIDE SEQUENCE</scope>
    <source>
        <strain evidence="2">EL160426</strain>
    </source>
</reference>
<feature type="chain" id="PRO_5037250194" description="Capsule assembly protein Wzi" evidence="1">
    <location>
        <begin position="20"/>
        <end position="577"/>
    </location>
</feature>
<evidence type="ECO:0008006" key="4">
    <source>
        <dbReference type="Google" id="ProtNLM"/>
    </source>
</evidence>
<dbReference type="Proteomes" id="UP001060919">
    <property type="component" value="Chromosome"/>
</dbReference>
<dbReference type="EMBL" id="AP026867">
    <property type="protein sequence ID" value="BDS14178.1"/>
    <property type="molecule type" value="Genomic_DNA"/>
</dbReference>
<dbReference type="InterPro" id="IPR038636">
    <property type="entry name" value="Wzi_sf"/>
</dbReference>
<dbReference type="RefSeq" id="WP_264789404.1">
    <property type="nucleotide sequence ID" value="NZ_AP026867.1"/>
</dbReference>
<dbReference type="AlphaFoldDB" id="A0A915YJX1"/>
<accession>A0A915YJX1</accession>
<dbReference type="KEGG" id="aup:AsAng_0049560"/>
<feature type="signal peptide" evidence="1">
    <location>
        <begin position="1"/>
        <end position="19"/>
    </location>
</feature>
<proteinExistence type="predicted"/>
<name>A0A915YJX1_9BACT</name>
<dbReference type="Gene3D" id="2.40.160.130">
    <property type="entry name" value="Capsule assembly protein Wzi"/>
    <property type="match status" value="1"/>
</dbReference>
<evidence type="ECO:0000313" key="3">
    <source>
        <dbReference type="Proteomes" id="UP001060919"/>
    </source>
</evidence>
<protein>
    <recommendedName>
        <fullName evidence="4">Capsule assembly protein Wzi</fullName>
    </recommendedName>
</protein>
<evidence type="ECO:0000313" key="2">
    <source>
        <dbReference type="EMBL" id="BDS14178.1"/>
    </source>
</evidence>
<organism evidence="2 3">
    <name type="scientific">Aureispira anguillae</name>
    <dbReference type="NCBI Taxonomy" id="2864201"/>
    <lineage>
        <taxon>Bacteria</taxon>
        <taxon>Pseudomonadati</taxon>
        <taxon>Bacteroidota</taxon>
        <taxon>Saprospiria</taxon>
        <taxon>Saprospirales</taxon>
        <taxon>Saprospiraceae</taxon>
        <taxon>Aureispira</taxon>
    </lineage>
</organism>